<evidence type="ECO:0000259" key="1">
    <source>
        <dbReference type="Pfam" id="PF03102"/>
    </source>
</evidence>
<dbReference type="InterPro" id="IPR020007">
    <property type="entry name" value="NeuB/NeuA"/>
</dbReference>
<dbReference type="EMBL" id="MN740257">
    <property type="protein sequence ID" value="QHT96434.1"/>
    <property type="molecule type" value="Genomic_DNA"/>
</dbReference>
<reference evidence="2" key="1">
    <citation type="journal article" date="2020" name="Nature">
        <title>Giant virus diversity and host interactions through global metagenomics.</title>
        <authorList>
            <person name="Schulz F."/>
            <person name="Roux S."/>
            <person name="Paez-Espino D."/>
            <person name="Jungbluth S."/>
            <person name="Walsh D.A."/>
            <person name="Denef V.J."/>
            <person name="McMahon K.D."/>
            <person name="Konstantinidis K.T."/>
            <person name="Eloe-Fadrosh E.A."/>
            <person name="Kyrpides N.C."/>
            <person name="Woyke T."/>
        </authorList>
    </citation>
    <scope>NUCLEOTIDE SEQUENCE</scope>
    <source>
        <strain evidence="2">GVMAG-M-3300024302-11</strain>
    </source>
</reference>
<dbReference type="PANTHER" id="PTHR42966:SF1">
    <property type="entry name" value="SIALIC ACID SYNTHASE"/>
    <property type="match status" value="1"/>
</dbReference>
<dbReference type="InterPro" id="IPR013132">
    <property type="entry name" value="PseI/NeuA/B-like_N"/>
</dbReference>
<dbReference type="InterPro" id="IPR051690">
    <property type="entry name" value="PseI-like"/>
</dbReference>
<sequence>MVYIIAEAGVNHNGKLDLALKLVDIAKESGSDAIKFQTFKADKLASKEAEKAQYQKETTDSSESQVDMLKRLELSYDEFRQVKEYCIKKGIEFISTPFDLESADFLNELNVNVYKIGSGDLTNYPLLRKVARTGKKMILSTGMSNMDEVENSVKYVIDNGCSELVVLHCISNYPTKNKDLNLLAIKTMKDKLVLIKPDIEIGFSDHTEGIYASVYSVCVGANYVEKHFTIDKEMEGPDHMASLNPEELNLFVNQLRDVEVMLGDGIKKFRESETENRKIVRRSLAYNVNITKGTILGYDDLTTLRPNTHICGSRLEEFIGKTINCDVSENDFLEISHFN</sequence>
<dbReference type="CDD" id="cd11615">
    <property type="entry name" value="SAF_NeuB_like"/>
    <property type="match status" value="1"/>
</dbReference>
<dbReference type="PANTHER" id="PTHR42966">
    <property type="entry name" value="N-ACETYLNEURAMINATE SYNTHASE"/>
    <property type="match status" value="1"/>
</dbReference>
<proteinExistence type="predicted"/>
<dbReference type="InterPro" id="IPR036732">
    <property type="entry name" value="AFP_Neu5c_C_sf"/>
</dbReference>
<feature type="domain" description="PseI/NeuA/B-like" evidence="1">
    <location>
        <begin position="22"/>
        <end position="267"/>
    </location>
</feature>
<dbReference type="Gene3D" id="3.90.1210.10">
    <property type="entry name" value="Antifreeze-like/N-acetylneuraminic acid synthase C-terminal domain"/>
    <property type="match status" value="1"/>
</dbReference>
<dbReference type="InterPro" id="IPR057736">
    <property type="entry name" value="SAF_PseI/NeuA/NeuB"/>
</dbReference>
<accession>A0A6C0IT50</accession>
<dbReference type="AlphaFoldDB" id="A0A6C0IT50"/>
<organism evidence="2">
    <name type="scientific">viral metagenome</name>
    <dbReference type="NCBI Taxonomy" id="1070528"/>
    <lineage>
        <taxon>unclassified sequences</taxon>
        <taxon>metagenomes</taxon>
        <taxon>organismal metagenomes</taxon>
    </lineage>
</organism>
<dbReference type="Gene3D" id="3.20.20.70">
    <property type="entry name" value="Aldolase class I"/>
    <property type="match status" value="1"/>
</dbReference>
<dbReference type="GO" id="GO:0016051">
    <property type="term" value="P:carbohydrate biosynthetic process"/>
    <property type="evidence" value="ECO:0007669"/>
    <property type="project" value="InterPro"/>
</dbReference>
<protein>
    <recommendedName>
        <fullName evidence="1">PseI/NeuA/B-like domain-containing protein</fullName>
    </recommendedName>
</protein>
<evidence type="ECO:0000313" key="2">
    <source>
        <dbReference type="EMBL" id="QHT96434.1"/>
    </source>
</evidence>
<name>A0A6C0IT50_9ZZZZ</name>
<dbReference type="GO" id="GO:0047444">
    <property type="term" value="F:N-acylneuraminate-9-phosphate synthase activity"/>
    <property type="evidence" value="ECO:0007669"/>
    <property type="project" value="TreeGrafter"/>
</dbReference>
<dbReference type="SUPFAM" id="SSF51269">
    <property type="entry name" value="AFP III-like domain"/>
    <property type="match status" value="1"/>
</dbReference>
<dbReference type="InterPro" id="IPR013785">
    <property type="entry name" value="Aldolase_TIM"/>
</dbReference>
<dbReference type="NCBIfam" id="TIGR03569">
    <property type="entry name" value="NeuB_NnaB"/>
    <property type="match status" value="1"/>
</dbReference>
<dbReference type="SUPFAM" id="SSF51569">
    <property type="entry name" value="Aldolase"/>
    <property type="match status" value="1"/>
</dbReference>
<dbReference type="Pfam" id="PF03102">
    <property type="entry name" value="NeuB"/>
    <property type="match status" value="1"/>
</dbReference>